<evidence type="ECO:0000313" key="2">
    <source>
        <dbReference type="Proteomes" id="UP000286235"/>
    </source>
</evidence>
<keyword evidence="2" id="KW-1185">Reference proteome</keyword>
<dbReference type="EMBL" id="AZRV01000035">
    <property type="protein sequence ID" value="RKO61663.1"/>
    <property type="molecule type" value="Genomic_DNA"/>
</dbReference>
<comment type="caution">
    <text evidence="1">The sequence shown here is derived from an EMBL/GenBank/DDBJ whole genome shotgun (WGS) entry which is preliminary data.</text>
</comment>
<organism evidence="1 2">
    <name type="scientific">Caldibacillus debilis GB1</name>
    <dbReference type="NCBI Taxonomy" id="1339248"/>
    <lineage>
        <taxon>Bacteria</taxon>
        <taxon>Bacillati</taxon>
        <taxon>Bacillota</taxon>
        <taxon>Bacilli</taxon>
        <taxon>Bacillales</taxon>
        <taxon>Bacillaceae</taxon>
        <taxon>Caldibacillus</taxon>
    </lineage>
</organism>
<reference evidence="1 2" key="1">
    <citation type="submission" date="2013-12" db="EMBL/GenBank/DDBJ databases">
        <title>Genome and proteome characterization of Caldibacillus debilis GB1 derived from a cellulolytic aero-tolerant co-culture.</title>
        <authorList>
            <person name="Wushke S.T."/>
            <person name="Zhang X."/>
            <person name="Fristensky B."/>
            <person name="Wilkins J.A."/>
            <person name="Levin D.B."/>
            <person name="Sparling R."/>
        </authorList>
    </citation>
    <scope>NUCLEOTIDE SEQUENCE [LARGE SCALE GENOMIC DNA]</scope>
    <source>
        <strain evidence="1 2">GB1</strain>
    </source>
</reference>
<dbReference type="AlphaFoldDB" id="A0A420VE85"/>
<dbReference type="RefSeq" id="WP_120668974.1">
    <property type="nucleotide sequence ID" value="NZ_AZRV01000035.1"/>
</dbReference>
<gene>
    <name evidence="1" type="ORF">Cdeb_01134</name>
</gene>
<protein>
    <submittedName>
        <fullName evidence="1">Uncharacterized protein</fullName>
    </submittedName>
</protein>
<evidence type="ECO:0000313" key="1">
    <source>
        <dbReference type="EMBL" id="RKO61663.1"/>
    </source>
</evidence>
<sequence length="71" mass="8327">MEKIKKIKIFVTCHMCDKKHTVEVFEEDFHRWEAGELIQDAMPYLEAGERELLISGTCESCFDHLFTVGVY</sequence>
<proteinExistence type="predicted"/>
<name>A0A420VE85_9BACI</name>
<dbReference type="Proteomes" id="UP000286235">
    <property type="component" value="Unassembled WGS sequence"/>
</dbReference>
<accession>A0A420VE85</accession>